<dbReference type="KEGG" id="xba:C7S18_17725"/>
<dbReference type="InterPro" id="IPR027417">
    <property type="entry name" value="P-loop_NTPase"/>
</dbReference>
<organism evidence="3 4">
    <name type="scientific">Ahniella affigens</name>
    <dbReference type="NCBI Taxonomy" id="2021234"/>
    <lineage>
        <taxon>Bacteria</taxon>
        <taxon>Pseudomonadati</taxon>
        <taxon>Pseudomonadota</taxon>
        <taxon>Gammaproteobacteria</taxon>
        <taxon>Lysobacterales</taxon>
        <taxon>Rhodanobacteraceae</taxon>
        <taxon>Ahniella</taxon>
    </lineage>
</organism>
<dbReference type="SUPFAM" id="SSF52540">
    <property type="entry name" value="P-loop containing nucleoside triphosphate hydrolases"/>
    <property type="match status" value="1"/>
</dbReference>
<evidence type="ECO:0000313" key="3">
    <source>
        <dbReference type="EMBL" id="AVP98904.1"/>
    </source>
</evidence>
<dbReference type="Pfam" id="PF13401">
    <property type="entry name" value="AAA_22"/>
    <property type="match status" value="1"/>
</dbReference>
<feature type="region of interest" description="Disordered" evidence="1">
    <location>
        <begin position="310"/>
        <end position="358"/>
    </location>
</feature>
<reference evidence="3 4" key="2">
    <citation type="submission" date="2018-03" db="EMBL/GenBank/DDBJ databases">
        <authorList>
            <person name="Keele B.F."/>
        </authorList>
    </citation>
    <scope>NUCLEOTIDE SEQUENCE [LARGE SCALE GENOMIC DNA]</scope>
    <source>
        <strain evidence="3 4">D13</strain>
    </source>
</reference>
<protein>
    <recommendedName>
        <fullName evidence="2">ORC1/DEAH AAA+ ATPase domain-containing protein</fullName>
    </recommendedName>
</protein>
<evidence type="ECO:0000256" key="1">
    <source>
        <dbReference type="SAM" id="MobiDB-lite"/>
    </source>
</evidence>
<feature type="domain" description="ORC1/DEAH AAA+ ATPase" evidence="2">
    <location>
        <begin position="42"/>
        <end position="197"/>
    </location>
</feature>
<dbReference type="EMBL" id="CP027860">
    <property type="protein sequence ID" value="AVP98904.1"/>
    <property type="molecule type" value="Genomic_DNA"/>
</dbReference>
<dbReference type="InterPro" id="IPR049945">
    <property type="entry name" value="AAA_22"/>
</dbReference>
<sequence>MNNDWKLRAAESLATTKIQHHHYERAVNDLFNALAVALPGEVVVIVGPSRVGKSRALAEALNLLVGTLERGNESPVIKIDAENAGRNGAFSTKDFMRSACEAIGHPIYGFAGSDDPNGMKLAARIERTSEGMLRSAFEKFVVAKSIQYVCVDESHHIEYIQGGSKNAAKVLDSWKCLAHKTQTVLVLVGSYRLLGLLALAPHLLGRQRPIEFPRYREENPDDLEAFEAILTTLSNQLRLGAERQDLRQWNELLFNWSLGCVGHLALWLRTALGRIASRGLSSLNRETLEQTRLPASQAAQILAETLQGEHDIKASPDREAPEQSPGYPSGPRLTAKQSKTSAKPFRAKPARHKAGGRL</sequence>
<gene>
    <name evidence="3" type="ORF">C7S18_17725</name>
</gene>
<dbReference type="AlphaFoldDB" id="A0A2P1PVU4"/>
<dbReference type="Proteomes" id="UP000241074">
    <property type="component" value="Chromosome"/>
</dbReference>
<proteinExistence type="predicted"/>
<keyword evidence="4" id="KW-1185">Reference proteome</keyword>
<feature type="compositionally biased region" description="Basic residues" evidence="1">
    <location>
        <begin position="345"/>
        <end position="358"/>
    </location>
</feature>
<dbReference type="Gene3D" id="3.40.50.300">
    <property type="entry name" value="P-loop containing nucleotide triphosphate hydrolases"/>
    <property type="match status" value="1"/>
</dbReference>
<reference evidence="3 4" key="1">
    <citation type="submission" date="2018-03" db="EMBL/GenBank/DDBJ databases">
        <title>Ahniella affigens gen. nov., sp. nov., a gammaproteobacterium isolated from sandy soil near a stream.</title>
        <authorList>
            <person name="Ko Y."/>
            <person name="Kim J.-H."/>
        </authorList>
    </citation>
    <scope>NUCLEOTIDE SEQUENCE [LARGE SCALE GENOMIC DNA]</scope>
    <source>
        <strain evidence="3 4">D13</strain>
    </source>
</reference>
<accession>A0A2P1PVU4</accession>
<dbReference type="RefSeq" id="WP_106892822.1">
    <property type="nucleotide sequence ID" value="NZ_CP027860.1"/>
</dbReference>
<dbReference type="OrthoDB" id="9086539at2"/>
<feature type="compositionally biased region" description="Basic and acidic residues" evidence="1">
    <location>
        <begin position="310"/>
        <end position="321"/>
    </location>
</feature>
<dbReference type="GO" id="GO:0016887">
    <property type="term" value="F:ATP hydrolysis activity"/>
    <property type="evidence" value="ECO:0007669"/>
    <property type="project" value="InterPro"/>
</dbReference>
<name>A0A2P1PVU4_9GAMM</name>
<evidence type="ECO:0000313" key="4">
    <source>
        <dbReference type="Proteomes" id="UP000241074"/>
    </source>
</evidence>
<evidence type="ECO:0000259" key="2">
    <source>
        <dbReference type="Pfam" id="PF13401"/>
    </source>
</evidence>